<evidence type="ECO:0000259" key="6">
    <source>
        <dbReference type="SMART" id="SM00382"/>
    </source>
</evidence>
<feature type="domain" description="RNB" evidence="7">
    <location>
        <begin position="1195"/>
        <end position="1550"/>
    </location>
</feature>
<dbReference type="SUPFAM" id="SSF52540">
    <property type="entry name" value="P-loop containing nucleoside triphosphate hydrolases"/>
    <property type="match status" value="2"/>
</dbReference>
<comment type="similarity">
    <text evidence="1">Belongs to the DNA2/NAM7 helicase family.</text>
</comment>
<dbReference type="GeneTree" id="ENSGT00940000166655"/>
<feature type="domain" description="AAA+ ATPase" evidence="6">
    <location>
        <begin position="515"/>
        <end position="746"/>
    </location>
</feature>
<dbReference type="GO" id="GO:0005524">
    <property type="term" value="F:ATP binding"/>
    <property type="evidence" value="ECO:0007669"/>
    <property type="project" value="UniProtKB-KW"/>
</dbReference>
<dbReference type="Ensembl" id="ENSTNIT00000005839.1">
    <property type="protein sequence ID" value="ENSTNIP00000005691.1"/>
    <property type="gene ID" value="ENSTNIG00000003119.1"/>
</dbReference>
<evidence type="ECO:0000313" key="9">
    <source>
        <dbReference type="Proteomes" id="UP000007303"/>
    </source>
</evidence>
<dbReference type="InterPro" id="IPR001900">
    <property type="entry name" value="RNase_II/R"/>
</dbReference>
<dbReference type="GO" id="GO:0003723">
    <property type="term" value="F:RNA binding"/>
    <property type="evidence" value="ECO:0007669"/>
    <property type="project" value="InterPro"/>
</dbReference>
<dbReference type="Pfam" id="PF13087">
    <property type="entry name" value="AAA_12"/>
    <property type="match status" value="2"/>
</dbReference>
<dbReference type="Pfam" id="PF13086">
    <property type="entry name" value="AAA_11"/>
    <property type="match status" value="3"/>
</dbReference>
<dbReference type="InterPro" id="IPR047187">
    <property type="entry name" value="SF1_C_Upf1"/>
</dbReference>
<dbReference type="Gene3D" id="3.40.50.300">
    <property type="entry name" value="P-loop containing nucleotide triphosphate hydrolases"/>
    <property type="match status" value="4"/>
</dbReference>
<dbReference type="Proteomes" id="UP000007303">
    <property type="component" value="Unassembled WGS sequence"/>
</dbReference>
<name>H3CBR9_TETNG</name>
<keyword evidence="9" id="KW-1185">Reference proteome</keyword>
<sequence length="2454" mass="279273">MAVWKAEHGGLNVRPGLLGKAKQTEPSQNLVHCRVCLLDFLSLESYHKHCSSLEHVQLVSEDTRTKCSGRKPPHNLRDQLQLCDRPHTCEYGDQCPKAHSEEELQEWIMCAAEEKEIRQNIEAQGFMPYNQRLLEEYRASSSDGHVFSDQIEDVSIACKEDLTVETKQVNTKLQWNFRVQTERQLVHVALLKQEPGADFSLGEMSLVPCIHSSGECFQNGDLTYNICVSFTTANPGLYEQWLALDFDMRPVLLKKLRVRTGKVELNDNEEGDKGCRSVFESAELWHRGNRDIVPYLPRTKDQEKLLMEYKQPETIRHCTKGNRKKEIRWDLSVRTMRFVELLNVCGEVATLNQLYGLHFGTRFCAHGQLFCVIPVPCNLRPDTPEGQVLKRSIQSVLVAPVSSAEGSKVYEAAILQDLKSEGEMSLELSRICCNDLSLRCNESYQMEIQFQLNRFHFCTMHKAVDLLPDMTRVLPDLKTCGVPFRTHHSDAVTALNNKQQEAFNFIVGKPSEATFVAPLLIYGPFGTGKTFTLAMAARQLSKEPGTKVLICTCTNSSADLYINHHFHPYIDKNKELRPIRIKANKHGNAILSTDEITLKYCLLSKDRQCFLLPTKDLLDFHNIVITTTAMAFNLHSLSLPQGFFTHIFIDEASQMLECDALIALSLAGPKTRVVLAGDHMQMGPKLFSVDDYNRSNYTLLNRLFHYYQGQKCDAAVKSRVIFSGNYRSTREIVDFISTHLYVGKNDIIQAIGNVPAPADGRALKLHHIRGECTLDPVSLSWYNKDEVAAVVQEVQDLLDHWPQSWGAKDQSTVCVLSDGYQVQLIRRALFKRSLSEVKVENIANVQGKQFRAVLLSAVQTRESLKQSHLPGVELINDMRVLNTAMTRAQSCVIVIGDATALCCFGKCSGVWRSYIDHCISNNSVAPQNFTRAFFEKDLQETVRFQKPEPGDGSVVNDTILQELKDEYERKTTDYSSDEDMVEQEDFDQSAMSNCSKDESQLMELRKRQPEVYTQGILFREPNNRGYVISSENPSRRINIQGRANLGTAFTGDEVVVEKSRVVGIRREDPSARVLVCTLEEEDRRTMVPIAKNAPKITIHINKKRRNFIPVWELNDNVWTVEAFRPLNEELRLNSVFVVQVIGWKQHCYQPLGNTIDIIPVGKSLNDGLRILNKEFNIPTSSYEELFLEDEDCCCREDLHDIFTFTIDPKHAKDLDDAISVRELTDSYELGIHITDVVSLVRQGDQLDKMAQHRGSTFYGALGKNTHMFPEEVINRCSLLSGQVRSVVSLMLNVNKITHEIVEKPKFQLSRIRSDRQFSYEDAEELITRKYQQTPRFDSLEDCVIVAYCFSKVQRKKRLEDWAYSQPDSDRMPGKRKAHLMIEELNIMFNRHAAEKLALWPKTSSCTPLRCQAKPDAAKIDQFRLKPCADFIPLSFHVRNKVDMDDQNLSCDSFQVVTSVWEEIQSAARADDMDRMVDLIAADDIHPLLQPVIEEFRRCSSKACTVRSRHSSTQNVGHYSLNVPIYTQATSPIRRYMDIVLQRLLHAFISGSHVQYTQMEISALCNQFEKDHRISKEYEQKATQISYAVNLNKQSISKLAFVFSVAPNEDSFAVTFPFNKDVFGSSLQVMYRDLQLSGQPLFDEVSRCITLTWKRRIYAFNTTKVCRELKRQNCGSCVQLPLKVWKDVVKAVSKEDWKGAKSCVLSISSNSSSEEQELPAEQWEHEINFSIQLRMGDTLHVQLTAEIRRGYHLPALQLVHIRPNFDICVEHVHNPIVCFSRSADDPARVYYSDTDEYKRIWTPMCEMETASSAVDEGNSIIIENLEVNFHGKQKLTGSFFLPAKLINEWAIESYLSKCFLCIRKSGLPLTTSPMHSAPADSREYTWVAHGVTTVENKEGGPRKGSTVEFYVSHLPMENIPDCIFEKNAYFTVEIIPKLLPNIRTEQAVISISSACDLVIAIALGKRIPKEGVSVCLCCCVVQISWNPVRRQAPDGLPVLNDSQYQAVNQVLDNNFTLIWGPPGTGKTVVGAYIAYNLFVLNSRNQRRFVAPKDRNKKEVILYCGPSNKAVDVVAEFLMKFRNGPKPLRVYGQQVEMLDYPYPDCDLQFCQRTFCREKAQAQLRSITLHHRMREKKNPFSEKIKDFDQRIKDIKDLSGDEVKEYIHLLCEARKHEFQQHDIILCTCSQSSTPNLVKTVSARQVIVDECAMATEPQTLIPLVCNRPEKVILIGDHKQLRPIVKNVHVKKLGMAKSAFERHFELRRKHAVMLDTQYRMHEEICRFPSNTFYEGKLHTGATQIESVLRVGDRVAPFVFGHIEGTTVSLVVNTNKGNEKSKANVEERKIVVNIAQKLVKIARIKQESIAILSPYNAQVSEIKEHLKEKNLEQITVATITKSQGSEWRYVIISTVCSVSEKELACEKDGAWLSKHLGFVVDANQINVAITRSKEGLCIIGN</sequence>
<dbReference type="InterPro" id="IPR041677">
    <property type="entry name" value="DNA2/NAM7_AAA_11"/>
</dbReference>
<evidence type="ECO:0000256" key="5">
    <source>
        <dbReference type="ARBA" id="ARBA00022840"/>
    </source>
</evidence>
<dbReference type="STRING" id="99883.ENSTNIP00000005691"/>
<dbReference type="FunFam" id="3.40.50.300:FF:001373">
    <property type="entry name" value="Helicase with zinc finger domain 2"/>
    <property type="match status" value="1"/>
</dbReference>
<reference evidence="9" key="1">
    <citation type="journal article" date="2004" name="Nature">
        <title>Genome duplication in the teleost fish Tetraodon nigroviridis reveals the early vertebrate proto-karyotype.</title>
        <authorList>
            <person name="Jaillon O."/>
            <person name="Aury J.-M."/>
            <person name="Brunet F."/>
            <person name="Petit J.-L."/>
            <person name="Stange-Thomann N."/>
            <person name="Mauceli E."/>
            <person name="Bouneau L."/>
            <person name="Fischer C."/>
            <person name="Ozouf-Costaz C."/>
            <person name="Bernot A."/>
            <person name="Nicaud S."/>
            <person name="Jaffe D."/>
            <person name="Fisher S."/>
            <person name="Lutfalla G."/>
            <person name="Dossat C."/>
            <person name="Segurens B."/>
            <person name="Dasilva C."/>
            <person name="Salanoubat M."/>
            <person name="Levy M."/>
            <person name="Boudet N."/>
            <person name="Castellano S."/>
            <person name="Anthouard V."/>
            <person name="Jubin C."/>
            <person name="Castelli V."/>
            <person name="Katinka M."/>
            <person name="Vacherie B."/>
            <person name="Biemont C."/>
            <person name="Skalli Z."/>
            <person name="Cattolico L."/>
            <person name="Poulain J."/>
            <person name="De Berardinis V."/>
            <person name="Cruaud C."/>
            <person name="Duprat S."/>
            <person name="Brottier P."/>
            <person name="Coutanceau J.-P."/>
            <person name="Gouzy J."/>
            <person name="Parra G."/>
            <person name="Lardier G."/>
            <person name="Chapple C."/>
            <person name="McKernan K.J."/>
            <person name="McEwan P."/>
            <person name="Bosak S."/>
            <person name="Kellis M."/>
            <person name="Volff J.-N."/>
            <person name="Guigo R."/>
            <person name="Zody M.C."/>
            <person name="Mesirov J."/>
            <person name="Lindblad-Toh K."/>
            <person name="Birren B."/>
            <person name="Nusbaum C."/>
            <person name="Kahn D."/>
            <person name="Robinson-Rechavi M."/>
            <person name="Laudet V."/>
            <person name="Schachter V."/>
            <person name="Quetier F."/>
            <person name="Saurin W."/>
            <person name="Scarpelli C."/>
            <person name="Wincker P."/>
            <person name="Lander E.S."/>
            <person name="Weissenbach J."/>
            <person name="Roest Crollius H."/>
        </authorList>
    </citation>
    <scope>NUCLEOTIDE SEQUENCE [LARGE SCALE GENOMIC DNA]</scope>
</reference>
<reference evidence="8" key="3">
    <citation type="submission" date="2025-09" db="UniProtKB">
        <authorList>
            <consortium name="Ensembl"/>
        </authorList>
    </citation>
    <scope>IDENTIFICATION</scope>
</reference>
<evidence type="ECO:0008006" key="10">
    <source>
        <dbReference type="Google" id="ProtNLM"/>
    </source>
</evidence>
<dbReference type="SMART" id="SM00382">
    <property type="entry name" value="AAA"/>
    <property type="match status" value="2"/>
</dbReference>
<dbReference type="GO" id="GO:0000175">
    <property type="term" value="F:3'-5'-RNA exonuclease activity"/>
    <property type="evidence" value="ECO:0007669"/>
    <property type="project" value="UniProtKB-ARBA"/>
</dbReference>
<dbReference type="InterPro" id="IPR056787">
    <property type="entry name" value="OB_HELZ2"/>
</dbReference>
<dbReference type="CDD" id="cd18808">
    <property type="entry name" value="SF1_C_Upf1"/>
    <property type="match status" value="2"/>
</dbReference>
<dbReference type="InterPro" id="IPR027417">
    <property type="entry name" value="P-loop_NTPase"/>
</dbReference>
<evidence type="ECO:0000256" key="3">
    <source>
        <dbReference type="ARBA" id="ARBA00022801"/>
    </source>
</evidence>
<dbReference type="OMA" id="DLYIREH"/>
<keyword evidence="2" id="KW-0547">Nucleotide-binding</keyword>
<evidence type="ECO:0000256" key="2">
    <source>
        <dbReference type="ARBA" id="ARBA00022741"/>
    </source>
</evidence>
<dbReference type="InterPro" id="IPR003593">
    <property type="entry name" value="AAA+_ATPase"/>
</dbReference>
<dbReference type="SUPFAM" id="SSF50249">
    <property type="entry name" value="Nucleic acid-binding proteins"/>
    <property type="match status" value="2"/>
</dbReference>
<dbReference type="GO" id="GO:0043139">
    <property type="term" value="F:5'-3' DNA helicase activity"/>
    <property type="evidence" value="ECO:0007669"/>
    <property type="project" value="TreeGrafter"/>
</dbReference>
<evidence type="ECO:0000259" key="7">
    <source>
        <dbReference type="SMART" id="SM00955"/>
    </source>
</evidence>
<keyword evidence="3" id="KW-0378">Hydrolase</keyword>
<dbReference type="Pfam" id="PF25049">
    <property type="entry name" value="OB_HELZ2"/>
    <property type="match status" value="1"/>
</dbReference>
<dbReference type="InterPro" id="IPR041679">
    <property type="entry name" value="DNA2/NAM7-like_C"/>
</dbReference>
<dbReference type="FunCoup" id="H3CBR9">
    <property type="interactions" value="327"/>
</dbReference>
<dbReference type="PROSITE" id="PS01175">
    <property type="entry name" value="RIBONUCLEASE_II"/>
    <property type="match status" value="1"/>
</dbReference>
<dbReference type="HOGENOM" id="CLU_000407_0_0_1"/>
<protein>
    <recommendedName>
        <fullName evidence="10">C3H1-type domain-containing protein</fullName>
    </recommendedName>
</protein>
<proteinExistence type="inferred from homology"/>
<keyword evidence="5" id="KW-0067">ATP-binding</keyword>
<dbReference type="CDD" id="cd18076">
    <property type="entry name" value="DEXXQc_HELZ2-N"/>
    <property type="match status" value="1"/>
</dbReference>
<evidence type="ECO:0000313" key="8">
    <source>
        <dbReference type="Ensembl" id="ENSTNIP00000005691.1"/>
    </source>
</evidence>
<accession>H3CBR9</accession>
<dbReference type="PANTHER" id="PTHR43788">
    <property type="entry name" value="DNA2/NAM7 HELICASE FAMILY MEMBER"/>
    <property type="match status" value="1"/>
</dbReference>
<dbReference type="InterPro" id="IPR050534">
    <property type="entry name" value="Coronavir_polyprotein_1ab"/>
</dbReference>
<evidence type="ECO:0000256" key="4">
    <source>
        <dbReference type="ARBA" id="ARBA00022806"/>
    </source>
</evidence>
<evidence type="ECO:0000256" key="1">
    <source>
        <dbReference type="ARBA" id="ARBA00007913"/>
    </source>
</evidence>
<dbReference type="Pfam" id="PF00773">
    <property type="entry name" value="RNB"/>
    <property type="match status" value="1"/>
</dbReference>
<feature type="domain" description="AAA+ ATPase" evidence="6">
    <location>
        <begin position="2011"/>
        <end position="2264"/>
    </location>
</feature>
<dbReference type="InterPro" id="IPR022966">
    <property type="entry name" value="RNase_II/R_CS"/>
</dbReference>
<dbReference type="InParanoid" id="H3CBR9"/>
<dbReference type="PANTHER" id="PTHR43788:SF9">
    <property type="entry name" value="HELICASE WITH ZINC FINGER DOMAIN 2"/>
    <property type="match status" value="1"/>
</dbReference>
<reference evidence="8" key="2">
    <citation type="submission" date="2025-08" db="UniProtKB">
        <authorList>
            <consortium name="Ensembl"/>
        </authorList>
    </citation>
    <scope>IDENTIFICATION</scope>
</reference>
<dbReference type="InterPro" id="IPR012340">
    <property type="entry name" value="NA-bd_OB-fold"/>
</dbReference>
<dbReference type="SMART" id="SM00955">
    <property type="entry name" value="RNB"/>
    <property type="match status" value="1"/>
</dbReference>
<organism evidence="8 9">
    <name type="scientific">Tetraodon nigroviridis</name>
    <name type="common">Spotted green pufferfish</name>
    <name type="synonym">Chelonodon nigroviridis</name>
    <dbReference type="NCBI Taxonomy" id="99883"/>
    <lineage>
        <taxon>Eukaryota</taxon>
        <taxon>Metazoa</taxon>
        <taxon>Chordata</taxon>
        <taxon>Craniata</taxon>
        <taxon>Vertebrata</taxon>
        <taxon>Euteleostomi</taxon>
        <taxon>Actinopterygii</taxon>
        <taxon>Neopterygii</taxon>
        <taxon>Teleostei</taxon>
        <taxon>Neoteleostei</taxon>
        <taxon>Acanthomorphata</taxon>
        <taxon>Eupercaria</taxon>
        <taxon>Tetraodontiformes</taxon>
        <taxon>Tetradontoidea</taxon>
        <taxon>Tetraodontidae</taxon>
        <taxon>Tetraodon</taxon>
    </lineage>
</organism>
<keyword evidence="4" id="KW-0347">Helicase</keyword>